<dbReference type="Pfam" id="PF04030">
    <property type="entry name" value="ALO"/>
    <property type="match status" value="1"/>
</dbReference>
<keyword evidence="4" id="KW-1185">Reference proteome</keyword>
<protein>
    <submittedName>
        <fullName evidence="3">Xylitol oxidase</fullName>
    </submittedName>
</protein>
<dbReference type="GO" id="GO:0016020">
    <property type="term" value="C:membrane"/>
    <property type="evidence" value="ECO:0007669"/>
    <property type="project" value="InterPro"/>
</dbReference>
<dbReference type="InterPro" id="IPR016166">
    <property type="entry name" value="FAD-bd_PCMH"/>
</dbReference>
<dbReference type="Gene3D" id="3.30.465.10">
    <property type="match status" value="1"/>
</dbReference>
<evidence type="ECO:0000313" key="3">
    <source>
        <dbReference type="EMBL" id="PKW26809.1"/>
    </source>
</evidence>
<reference evidence="3 4" key="1">
    <citation type="submission" date="2017-12" db="EMBL/GenBank/DDBJ databases">
        <title>Sequencing the genomes of 1000 Actinobacteria strains.</title>
        <authorList>
            <person name="Klenk H.-P."/>
        </authorList>
    </citation>
    <scope>NUCLEOTIDE SEQUENCE [LARGE SCALE GENOMIC DNA]</scope>
    <source>
        <strain evidence="3 4">DSM 12806</strain>
    </source>
</reference>
<dbReference type="Pfam" id="PF01565">
    <property type="entry name" value="FAD_binding_4"/>
    <property type="match status" value="1"/>
</dbReference>
<dbReference type="InterPro" id="IPR016167">
    <property type="entry name" value="FAD-bd_PCMH_sub1"/>
</dbReference>
<evidence type="ECO:0000313" key="4">
    <source>
        <dbReference type="Proteomes" id="UP000233781"/>
    </source>
</evidence>
<dbReference type="GO" id="GO:0071949">
    <property type="term" value="F:FAD binding"/>
    <property type="evidence" value="ECO:0007669"/>
    <property type="project" value="InterPro"/>
</dbReference>
<dbReference type="InterPro" id="IPR006094">
    <property type="entry name" value="Oxid_FAD_bind_N"/>
</dbReference>
<proteinExistence type="predicted"/>
<dbReference type="SUPFAM" id="SSF56176">
    <property type="entry name" value="FAD-binding/transporter-associated domain-like"/>
    <property type="match status" value="1"/>
</dbReference>
<keyword evidence="1" id="KW-0560">Oxidoreductase</keyword>
<dbReference type="Gene3D" id="3.30.70.2520">
    <property type="match status" value="1"/>
</dbReference>
<dbReference type="GO" id="GO:0003885">
    <property type="term" value="F:D-arabinono-1,4-lactone oxidase activity"/>
    <property type="evidence" value="ECO:0007669"/>
    <property type="project" value="InterPro"/>
</dbReference>
<evidence type="ECO:0000259" key="2">
    <source>
        <dbReference type="PROSITE" id="PS51387"/>
    </source>
</evidence>
<sequence>MTTTVGANWAGSYHYRAAGLARPASVEELQELVAGSAHVRALGSRHSFSDLADTDGVLVELTGLPSGIRVDAEAGTVSVAGGVRYGELAEQLEREGWALANLASLPHISVAGAVATGTHGSGAHNRSLAAAVAALDVVGPDGDLRRVRRGDADFDGSVVSLGAMGIVTRLELDVEPTYRVRQEVRTGLAWEVVEARFHDIAGAGYSVSLFTRFDDEGVAQLWVKSRADEPPLADAFGTLAAGATMHMIRGGAVEAVTGQGGEPGPWLDRLPHFRMGFTPSAGAELQSEYFVPREHAVAGIEALRSLSSTIGPLLEVAEIRTVAADEQWLSGAGGQDVVAFHFTWVRDEPAVRAVVRLIESALAPFGVRPHWGKVFELDAAALAETFPRLPDFVALRDRVDPDRVFGNAFLERVLP</sequence>
<evidence type="ECO:0000256" key="1">
    <source>
        <dbReference type="ARBA" id="ARBA00023002"/>
    </source>
</evidence>
<dbReference type="InterPro" id="IPR036318">
    <property type="entry name" value="FAD-bd_PCMH-like_sf"/>
</dbReference>
<dbReference type="Gene3D" id="3.30.43.10">
    <property type="entry name" value="Uridine Diphospho-n-acetylenolpyruvylglucosamine Reductase, domain 2"/>
    <property type="match status" value="1"/>
</dbReference>
<dbReference type="InterPro" id="IPR016169">
    <property type="entry name" value="FAD-bd_PCMH_sub2"/>
</dbReference>
<dbReference type="Proteomes" id="UP000233781">
    <property type="component" value="Unassembled WGS sequence"/>
</dbReference>
<dbReference type="PANTHER" id="PTHR43762">
    <property type="entry name" value="L-GULONOLACTONE OXIDASE"/>
    <property type="match status" value="1"/>
</dbReference>
<dbReference type="PANTHER" id="PTHR43762:SF1">
    <property type="entry name" value="D-ARABINONO-1,4-LACTONE OXIDASE"/>
    <property type="match status" value="1"/>
</dbReference>
<dbReference type="Gene3D" id="3.30.70.2530">
    <property type="match status" value="1"/>
</dbReference>
<comment type="caution">
    <text evidence="3">The sequence shown here is derived from an EMBL/GenBank/DDBJ whole genome shotgun (WGS) entry which is preliminary data.</text>
</comment>
<dbReference type="EMBL" id="PJNE01000001">
    <property type="protein sequence ID" value="PKW26809.1"/>
    <property type="molecule type" value="Genomic_DNA"/>
</dbReference>
<feature type="domain" description="FAD-binding PCMH-type" evidence="2">
    <location>
        <begin position="13"/>
        <end position="177"/>
    </location>
</feature>
<dbReference type="Gene3D" id="1.10.45.10">
    <property type="entry name" value="Vanillyl-alcohol Oxidase, Chain A, domain 4"/>
    <property type="match status" value="1"/>
</dbReference>
<organism evidence="3 4">
    <name type="scientific">Phycicoccus duodecadis</name>
    <dbReference type="NCBI Taxonomy" id="173053"/>
    <lineage>
        <taxon>Bacteria</taxon>
        <taxon>Bacillati</taxon>
        <taxon>Actinomycetota</taxon>
        <taxon>Actinomycetes</taxon>
        <taxon>Micrococcales</taxon>
        <taxon>Intrasporangiaceae</taxon>
        <taxon>Phycicoccus</taxon>
    </lineage>
</organism>
<accession>A0A2N3YIZ9</accession>
<dbReference type="OrthoDB" id="9800184at2"/>
<name>A0A2N3YIZ9_9MICO</name>
<dbReference type="PIRSF" id="PIRSF000136">
    <property type="entry name" value="LGO_GLO"/>
    <property type="match status" value="1"/>
</dbReference>
<dbReference type="PROSITE" id="PS51387">
    <property type="entry name" value="FAD_PCMH"/>
    <property type="match status" value="1"/>
</dbReference>
<dbReference type="AlphaFoldDB" id="A0A2N3YIZ9"/>
<dbReference type="RefSeq" id="WP_101395319.1">
    <property type="nucleotide sequence ID" value="NZ_PJNE01000001.1"/>
</dbReference>
<dbReference type="GO" id="GO:0080049">
    <property type="term" value="F:L-gulono-1,4-lactone dehydrogenase activity"/>
    <property type="evidence" value="ECO:0007669"/>
    <property type="project" value="TreeGrafter"/>
</dbReference>
<dbReference type="InterPro" id="IPR016171">
    <property type="entry name" value="Vanillyl_alc_oxidase_C-sub2"/>
</dbReference>
<gene>
    <name evidence="3" type="ORF">ATL31_1631</name>
</gene>
<dbReference type="InterPro" id="IPR007173">
    <property type="entry name" value="ALO_C"/>
</dbReference>
<dbReference type="InterPro" id="IPR010031">
    <property type="entry name" value="FAD_lactone_oxidase-like"/>
</dbReference>